<name>A0A9D2KEG1_9BACE</name>
<evidence type="ECO:0000313" key="7">
    <source>
        <dbReference type="Proteomes" id="UP000824108"/>
    </source>
</evidence>
<dbReference type="Pfam" id="PF13905">
    <property type="entry name" value="Thioredoxin_8"/>
    <property type="match status" value="1"/>
</dbReference>
<dbReference type="GO" id="GO:0030313">
    <property type="term" value="C:cell envelope"/>
    <property type="evidence" value="ECO:0007669"/>
    <property type="project" value="UniProtKB-SubCell"/>
</dbReference>
<comment type="caution">
    <text evidence="6">The sequence shown here is derived from an EMBL/GenBank/DDBJ whole genome shotgun (WGS) entry which is preliminary data.</text>
</comment>
<dbReference type="PROSITE" id="PS51257">
    <property type="entry name" value="PROKAR_LIPOPROTEIN"/>
    <property type="match status" value="1"/>
</dbReference>
<evidence type="ECO:0000256" key="1">
    <source>
        <dbReference type="ARBA" id="ARBA00004196"/>
    </source>
</evidence>
<dbReference type="InterPro" id="IPR036249">
    <property type="entry name" value="Thioredoxin-like_sf"/>
</dbReference>
<keyword evidence="3" id="KW-1015">Disulfide bond</keyword>
<dbReference type="EMBL" id="DXAV01000056">
    <property type="protein sequence ID" value="HIZ91822.1"/>
    <property type="molecule type" value="Genomic_DNA"/>
</dbReference>
<feature type="domain" description="Thioredoxin" evidence="5">
    <location>
        <begin position="201"/>
        <end position="344"/>
    </location>
</feature>
<reference evidence="6" key="1">
    <citation type="journal article" date="2021" name="PeerJ">
        <title>Extensive microbial diversity within the chicken gut microbiome revealed by metagenomics and culture.</title>
        <authorList>
            <person name="Gilroy R."/>
            <person name="Ravi A."/>
            <person name="Getino M."/>
            <person name="Pursley I."/>
            <person name="Horton D.L."/>
            <person name="Alikhan N.F."/>
            <person name="Baker D."/>
            <person name="Gharbi K."/>
            <person name="Hall N."/>
            <person name="Watson M."/>
            <person name="Adriaenssens E.M."/>
            <person name="Foster-Nyarko E."/>
            <person name="Jarju S."/>
            <person name="Secka A."/>
            <person name="Antonio M."/>
            <person name="Oren A."/>
            <person name="Chaudhuri R.R."/>
            <person name="La Ragione R."/>
            <person name="Hildebrand F."/>
            <person name="Pallen M.J."/>
        </authorList>
    </citation>
    <scope>NUCLEOTIDE SEQUENCE</scope>
    <source>
        <strain evidence="6">CHK118-2852</strain>
    </source>
</reference>
<dbReference type="Proteomes" id="UP000824108">
    <property type="component" value="Unassembled WGS sequence"/>
</dbReference>
<dbReference type="InterPro" id="IPR012336">
    <property type="entry name" value="Thioredoxin-like_fold"/>
</dbReference>
<dbReference type="PANTHER" id="PTHR42852:SF6">
    <property type="entry name" value="THIOL:DISULFIDE INTERCHANGE PROTEIN DSBE"/>
    <property type="match status" value="1"/>
</dbReference>
<evidence type="ECO:0000259" key="5">
    <source>
        <dbReference type="PROSITE" id="PS51352"/>
    </source>
</evidence>
<accession>A0A9D2KEG1</accession>
<evidence type="ECO:0000256" key="2">
    <source>
        <dbReference type="ARBA" id="ARBA00022748"/>
    </source>
</evidence>
<comment type="subcellular location">
    <subcellularLocation>
        <location evidence="1">Cell envelope</location>
    </subcellularLocation>
</comment>
<protein>
    <submittedName>
        <fullName evidence="6">Redoxin domain-containing protein</fullName>
    </submittedName>
</protein>
<evidence type="ECO:0000313" key="6">
    <source>
        <dbReference type="EMBL" id="HIZ91822.1"/>
    </source>
</evidence>
<reference evidence="6" key="2">
    <citation type="submission" date="2021-04" db="EMBL/GenBank/DDBJ databases">
        <authorList>
            <person name="Gilroy R."/>
        </authorList>
    </citation>
    <scope>NUCLEOTIDE SEQUENCE</scope>
    <source>
        <strain evidence="6">CHK118-2852</strain>
    </source>
</reference>
<proteinExistence type="predicted"/>
<dbReference type="InterPro" id="IPR013766">
    <property type="entry name" value="Thioredoxin_domain"/>
</dbReference>
<dbReference type="AlphaFoldDB" id="A0A9D2KEG1"/>
<dbReference type="SUPFAM" id="SSF52833">
    <property type="entry name" value="Thioredoxin-like"/>
    <property type="match status" value="1"/>
</dbReference>
<dbReference type="PANTHER" id="PTHR42852">
    <property type="entry name" value="THIOL:DISULFIDE INTERCHANGE PROTEIN DSBE"/>
    <property type="match status" value="1"/>
</dbReference>
<dbReference type="CDD" id="cd02966">
    <property type="entry name" value="TlpA_like_family"/>
    <property type="match status" value="1"/>
</dbReference>
<dbReference type="GO" id="GO:0017004">
    <property type="term" value="P:cytochrome complex assembly"/>
    <property type="evidence" value="ECO:0007669"/>
    <property type="project" value="UniProtKB-KW"/>
</dbReference>
<evidence type="ECO:0000256" key="4">
    <source>
        <dbReference type="ARBA" id="ARBA00023284"/>
    </source>
</evidence>
<dbReference type="InterPro" id="IPR050553">
    <property type="entry name" value="Thioredoxin_ResA/DsbE_sf"/>
</dbReference>
<dbReference type="InterPro" id="IPR025380">
    <property type="entry name" value="DUF4369"/>
</dbReference>
<organism evidence="6 7">
    <name type="scientific">Candidatus Bacteroides merdavium</name>
    <dbReference type="NCBI Taxonomy" id="2838472"/>
    <lineage>
        <taxon>Bacteria</taxon>
        <taxon>Pseudomonadati</taxon>
        <taxon>Bacteroidota</taxon>
        <taxon>Bacteroidia</taxon>
        <taxon>Bacteroidales</taxon>
        <taxon>Bacteroidaceae</taxon>
        <taxon>Bacteroides</taxon>
    </lineage>
</organism>
<keyword evidence="2" id="KW-0201">Cytochrome c-type biogenesis</keyword>
<sequence>MKKIHTALCLAAALIAACGSPEKKAVSISGTIQGLGNDTLYLYGTDRLYNRLDTLYVKEDKLSGEIQIDTLTTAWLQFRNGTELPVYMDKANEIKINGTADRLEALDIRGNAANETLTRFRLSLDKAAPLSDKALEDSATAFIRNNLTSPACLYVLDKYFVRRPSPDLQAIKDLIEGMTGELKERLYIENLLSKIETAEKAQKGKIATYFQLPDAEGKNIKRTDFKDKYLLLYFWASWDEQCKESNRMLRQIYKEKKNREHFDILGISLDTDKRRWKEAIANDTLEWEQVCDFKGWNSDIIDQFAVCTLPTNILLNPAGKIEERDLTQKQLEEKLKEIAKEKTKKKK</sequence>
<dbReference type="PROSITE" id="PS51352">
    <property type="entry name" value="THIOREDOXIN_2"/>
    <property type="match status" value="1"/>
</dbReference>
<dbReference type="Pfam" id="PF14289">
    <property type="entry name" value="DUF4369"/>
    <property type="match status" value="1"/>
</dbReference>
<dbReference type="Gene3D" id="3.40.30.10">
    <property type="entry name" value="Glutaredoxin"/>
    <property type="match status" value="1"/>
</dbReference>
<evidence type="ECO:0000256" key="3">
    <source>
        <dbReference type="ARBA" id="ARBA00023157"/>
    </source>
</evidence>
<gene>
    <name evidence="6" type="ORF">H9807_06885</name>
</gene>
<keyword evidence="4" id="KW-0676">Redox-active center</keyword>